<dbReference type="InterPro" id="IPR009057">
    <property type="entry name" value="Homeodomain-like_sf"/>
</dbReference>
<dbReference type="Gene3D" id="2.60.120.280">
    <property type="entry name" value="Regulatory protein AraC"/>
    <property type="match status" value="1"/>
</dbReference>
<keyword evidence="2 5" id="KW-0238">DNA-binding</keyword>
<proteinExistence type="predicted"/>
<accession>A0A1D3TYV4</accession>
<sequence length="273" mass="32158">MMQTARIYDTDLDFFRALYIHQAGEETCEKGHSFGPAVRDHFLVHIVLEGKGIFQCNGKSYEIGKGQGFLIFPDLVTYYAADWTDPWHYCWIGFNGLEADQIVRHCRISREQPVFEIEDYQRGADCIRSVQEFVQPESNLLYRQSRLYEFFSLIEGHDAVRYSEKRLARMTAAYISKNFSYPVSVSQIADSMMTDRSHLFRVFKAQYGKSVQEYLQEYRLTQAVELMKDHDMTITEIMYSCGFQDLPNFSRQFKKRYGESPRGFYKKLQQEQQ</sequence>
<dbReference type="PANTHER" id="PTHR46796:SF6">
    <property type="entry name" value="ARAC SUBFAMILY"/>
    <property type="match status" value="1"/>
</dbReference>
<keyword evidence="3" id="KW-0804">Transcription</keyword>
<dbReference type="GO" id="GO:0003700">
    <property type="term" value="F:DNA-binding transcription factor activity"/>
    <property type="evidence" value="ECO:0007669"/>
    <property type="project" value="InterPro"/>
</dbReference>
<evidence type="ECO:0000256" key="2">
    <source>
        <dbReference type="ARBA" id="ARBA00023125"/>
    </source>
</evidence>
<keyword evidence="1" id="KW-0805">Transcription regulation</keyword>
<dbReference type="Pfam" id="PF02311">
    <property type="entry name" value="AraC_binding"/>
    <property type="match status" value="1"/>
</dbReference>
<dbReference type="InterPro" id="IPR018060">
    <property type="entry name" value="HTH_AraC"/>
</dbReference>
<dbReference type="STRING" id="1619234.SAMN05421730_10526"/>
<evidence type="ECO:0000259" key="4">
    <source>
        <dbReference type="PROSITE" id="PS01124"/>
    </source>
</evidence>
<organism evidence="5 6">
    <name type="scientific">Anaerobium acetethylicum</name>
    <dbReference type="NCBI Taxonomy" id="1619234"/>
    <lineage>
        <taxon>Bacteria</taxon>
        <taxon>Bacillati</taxon>
        <taxon>Bacillota</taxon>
        <taxon>Clostridia</taxon>
        <taxon>Lachnospirales</taxon>
        <taxon>Lachnospiraceae</taxon>
        <taxon>Anaerobium</taxon>
    </lineage>
</organism>
<reference evidence="5 6" key="1">
    <citation type="submission" date="2016-09" db="EMBL/GenBank/DDBJ databases">
        <authorList>
            <person name="Capua I."/>
            <person name="De Benedictis P."/>
            <person name="Joannis T."/>
            <person name="Lombin L.H."/>
            <person name="Cattoli G."/>
        </authorList>
    </citation>
    <scope>NUCLEOTIDE SEQUENCE [LARGE SCALE GENOMIC DNA]</scope>
    <source>
        <strain evidence="5 6">GluBS11</strain>
    </source>
</reference>
<dbReference type="SMART" id="SM00342">
    <property type="entry name" value="HTH_ARAC"/>
    <property type="match status" value="1"/>
</dbReference>
<evidence type="ECO:0000313" key="5">
    <source>
        <dbReference type="EMBL" id="SCP99667.1"/>
    </source>
</evidence>
<dbReference type="PROSITE" id="PS01124">
    <property type="entry name" value="HTH_ARAC_FAMILY_2"/>
    <property type="match status" value="1"/>
</dbReference>
<dbReference type="Pfam" id="PF12833">
    <property type="entry name" value="HTH_18"/>
    <property type="match status" value="1"/>
</dbReference>
<dbReference type="SUPFAM" id="SSF46689">
    <property type="entry name" value="Homeodomain-like"/>
    <property type="match status" value="2"/>
</dbReference>
<dbReference type="InterPro" id="IPR003313">
    <property type="entry name" value="AraC-bd"/>
</dbReference>
<protein>
    <submittedName>
        <fullName evidence="5">AraC-type DNA-binding protein</fullName>
    </submittedName>
</protein>
<dbReference type="SUPFAM" id="SSF51215">
    <property type="entry name" value="Regulatory protein AraC"/>
    <property type="match status" value="1"/>
</dbReference>
<dbReference type="InterPro" id="IPR050204">
    <property type="entry name" value="AraC_XylS_family_regulators"/>
</dbReference>
<dbReference type="InterPro" id="IPR037923">
    <property type="entry name" value="HTH-like"/>
</dbReference>
<keyword evidence="6" id="KW-1185">Reference proteome</keyword>
<feature type="domain" description="HTH araC/xylS-type" evidence="4">
    <location>
        <begin position="169"/>
        <end position="267"/>
    </location>
</feature>
<dbReference type="OrthoDB" id="9813413at2"/>
<dbReference type="Gene3D" id="1.10.10.60">
    <property type="entry name" value="Homeodomain-like"/>
    <property type="match status" value="2"/>
</dbReference>
<gene>
    <name evidence="5" type="ORF">SAMN05421730_10526</name>
</gene>
<dbReference type="Proteomes" id="UP000199315">
    <property type="component" value="Unassembled WGS sequence"/>
</dbReference>
<dbReference type="RefSeq" id="WP_091236954.1">
    <property type="nucleotide sequence ID" value="NZ_FMKA01000052.1"/>
</dbReference>
<name>A0A1D3TYV4_9FIRM</name>
<evidence type="ECO:0000256" key="3">
    <source>
        <dbReference type="ARBA" id="ARBA00023163"/>
    </source>
</evidence>
<dbReference type="PANTHER" id="PTHR46796">
    <property type="entry name" value="HTH-TYPE TRANSCRIPTIONAL ACTIVATOR RHAS-RELATED"/>
    <property type="match status" value="1"/>
</dbReference>
<dbReference type="EMBL" id="FMKA01000052">
    <property type="protein sequence ID" value="SCP99667.1"/>
    <property type="molecule type" value="Genomic_DNA"/>
</dbReference>
<evidence type="ECO:0000313" key="6">
    <source>
        <dbReference type="Proteomes" id="UP000199315"/>
    </source>
</evidence>
<evidence type="ECO:0000256" key="1">
    <source>
        <dbReference type="ARBA" id="ARBA00023015"/>
    </source>
</evidence>
<dbReference type="CDD" id="cd06986">
    <property type="entry name" value="cupin_MmsR-like_N"/>
    <property type="match status" value="1"/>
</dbReference>
<dbReference type="AlphaFoldDB" id="A0A1D3TYV4"/>
<dbReference type="GO" id="GO:0043565">
    <property type="term" value="F:sequence-specific DNA binding"/>
    <property type="evidence" value="ECO:0007669"/>
    <property type="project" value="InterPro"/>
</dbReference>